<evidence type="ECO:0000256" key="16">
    <source>
        <dbReference type="SAM" id="SignalP"/>
    </source>
</evidence>
<dbReference type="Gene3D" id="1.10.287.770">
    <property type="entry name" value="YojJ-like"/>
    <property type="match status" value="1"/>
</dbReference>
<dbReference type="InterPro" id="IPR001873">
    <property type="entry name" value="ENaC"/>
</dbReference>
<evidence type="ECO:0000256" key="8">
    <source>
        <dbReference type="ARBA" id="ARBA00023065"/>
    </source>
</evidence>
<evidence type="ECO:0000256" key="13">
    <source>
        <dbReference type="PROSITE-ProRule" id="PRU00076"/>
    </source>
</evidence>
<evidence type="ECO:0000256" key="3">
    <source>
        <dbReference type="ARBA" id="ARBA00022448"/>
    </source>
</evidence>
<comment type="subcellular location">
    <subcellularLocation>
        <location evidence="1">Membrane</location>
        <topology evidence="1">Multi-pass membrane protein</topology>
    </subcellularLocation>
</comment>
<evidence type="ECO:0000256" key="2">
    <source>
        <dbReference type="ARBA" id="ARBA00007193"/>
    </source>
</evidence>
<sequence>MKYFIYFLVPVKLALILFNYQLVVHAYTAAYNCTSTAACNEDNTENCESTYDKKAKTYEIACICKEGYTGSKCNEIDTCFAKIGGNVCRKLDYEATCTMDENNAPICVCSDYTEFVGEFCQFTLKTYDSASKLVDSNDTMDIISKSYSQPSYMVDAFPYIIAKNGLNDSIQELSWQMDDFIVYAAFDQREFDMDTYIKKTFDPSLGNCYTFNHMDQNETLRSFYILDNYGYEIALQLHANDMLPWIESAHIKVFLHKSKEAFSKKSISYKANIRSKNYFYIDVTENDRLPSPYSDCIKSGKNTKNNYYDGEYTENGCFISCYLDYISNNCDCQDPSYGINKKLNDYCIVEDKKCIDSISESKQDPVYWPECKCSVPCNNVDYQITYSFGHFLTWMPECTRDDPTNMDPSSNAKSVACQEEWDDRVWIQVTLADVVRTINIEKAKYSINDIFTMIGALTGSLIGASVVTIFEIIILLLRICGVL</sequence>
<dbReference type="GO" id="GO:0015280">
    <property type="term" value="F:ligand-gated sodium channel activity"/>
    <property type="evidence" value="ECO:0007669"/>
    <property type="project" value="TreeGrafter"/>
</dbReference>
<evidence type="ECO:0000256" key="14">
    <source>
        <dbReference type="RuleBase" id="RU000679"/>
    </source>
</evidence>
<dbReference type="Proteomes" id="UP000038045">
    <property type="component" value="Unplaced"/>
</dbReference>
<keyword evidence="9 15" id="KW-0472">Membrane</keyword>
<evidence type="ECO:0000256" key="4">
    <source>
        <dbReference type="ARBA" id="ARBA00022461"/>
    </source>
</evidence>
<accession>A0A0N4ZDR0</accession>
<evidence type="ECO:0000256" key="15">
    <source>
        <dbReference type="SAM" id="Phobius"/>
    </source>
</evidence>
<evidence type="ECO:0000256" key="5">
    <source>
        <dbReference type="ARBA" id="ARBA00022692"/>
    </source>
</evidence>
<keyword evidence="12 14" id="KW-0407">Ion channel</keyword>
<evidence type="ECO:0000256" key="10">
    <source>
        <dbReference type="ARBA" id="ARBA00023180"/>
    </source>
</evidence>
<organism evidence="18 19">
    <name type="scientific">Parastrongyloides trichosuri</name>
    <name type="common">Possum-specific nematode worm</name>
    <dbReference type="NCBI Taxonomy" id="131310"/>
    <lineage>
        <taxon>Eukaryota</taxon>
        <taxon>Metazoa</taxon>
        <taxon>Ecdysozoa</taxon>
        <taxon>Nematoda</taxon>
        <taxon>Chromadorea</taxon>
        <taxon>Rhabditida</taxon>
        <taxon>Tylenchina</taxon>
        <taxon>Panagrolaimomorpha</taxon>
        <taxon>Strongyloidoidea</taxon>
        <taxon>Strongyloididae</taxon>
        <taxon>Parastrongyloides</taxon>
    </lineage>
</organism>
<protein>
    <submittedName>
        <fullName evidence="19">EGF-like domain-containing protein</fullName>
    </submittedName>
</protein>
<feature type="domain" description="EGF-like" evidence="17">
    <location>
        <begin position="75"/>
        <end position="121"/>
    </location>
</feature>
<reference evidence="19" key="1">
    <citation type="submission" date="2017-02" db="UniProtKB">
        <authorList>
            <consortium name="WormBaseParasite"/>
        </authorList>
    </citation>
    <scope>IDENTIFICATION</scope>
</reference>
<evidence type="ECO:0000256" key="6">
    <source>
        <dbReference type="ARBA" id="ARBA00022989"/>
    </source>
</evidence>
<evidence type="ECO:0000256" key="1">
    <source>
        <dbReference type="ARBA" id="ARBA00004141"/>
    </source>
</evidence>
<comment type="caution">
    <text evidence="13">Lacks conserved residue(s) required for the propagation of feature annotation.</text>
</comment>
<dbReference type="AlphaFoldDB" id="A0A0N4ZDR0"/>
<dbReference type="STRING" id="131310.A0A0N4ZDR0"/>
<keyword evidence="5 14" id="KW-0812">Transmembrane</keyword>
<keyword evidence="16" id="KW-0732">Signal</keyword>
<dbReference type="PRINTS" id="PR01078">
    <property type="entry name" value="AMINACHANNEL"/>
</dbReference>
<keyword evidence="7" id="KW-0915">Sodium</keyword>
<proteinExistence type="inferred from homology"/>
<keyword evidence="4 14" id="KW-0894">Sodium channel</keyword>
<dbReference type="Pfam" id="PF00858">
    <property type="entry name" value="ASC"/>
    <property type="match status" value="1"/>
</dbReference>
<feature type="transmembrane region" description="Helical" evidence="15">
    <location>
        <begin position="450"/>
        <end position="477"/>
    </location>
</feature>
<keyword evidence="6 15" id="KW-1133">Transmembrane helix</keyword>
<dbReference type="InterPro" id="IPR000742">
    <property type="entry name" value="EGF"/>
</dbReference>
<name>A0A0N4ZDR0_PARTI</name>
<evidence type="ECO:0000313" key="18">
    <source>
        <dbReference type="Proteomes" id="UP000038045"/>
    </source>
</evidence>
<dbReference type="GO" id="GO:0005886">
    <property type="term" value="C:plasma membrane"/>
    <property type="evidence" value="ECO:0007669"/>
    <property type="project" value="TreeGrafter"/>
</dbReference>
<evidence type="ECO:0000259" key="17">
    <source>
        <dbReference type="PROSITE" id="PS50026"/>
    </source>
</evidence>
<dbReference type="PANTHER" id="PTHR11690">
    <property type="entry name" value="AMILORIDE-SENSITIVE SODIUM CHANNEL-RELATED"/>
    <property type="match status" value="1"/>
</dbReference>
<comment type="similarity">
    <text evidence="2 14">Belongs to the amiloride-sensitive sodium channel (TC 1.A.6) family.</text>
</comment>
<evidence type="ECO:0000313" key="19">
    <source>
        <dbReference type="WBParaSite" id="PTRK_0000571900.1"/>
    </source>
</evidence>
<keyword evidence="8 14" id="KW-0406">Ion transport</keyword>
<evidence type="ECO:0000256" key="7">
    <source>
        <dbReference type="ARBA" id="ARBA00023053"/>
    </source>
</evidence>
<evidence type="ECO:0000256" key="9">
    <source>
        <dbReference type="ARBA" id="ARBA00023136"/>
    </source>
</evidence>
<keyword evidence="11 14" id="KW-0739">Sodium transport</keyword>
<feature type="signal peptide" evidence="16">
    <location>
        <begin position="1"/>
        <end position="26"/>
    </location>
</feature>
<feature type="chain" id="PRO_5005891717" evidence="16">
    <location>
        <begin position="27"/>
        <end position="483"/>
    </location>
</feature>
<keyword evidence="13" id="KW-0245">EGF-like domain</keyword>
<dbReference type="PANTHER" id="PTHR11690:SF177">
    <property type="entry name" value="EGF-LIKE DOMAIN-CONTAINING PROTEIN"/>
    <property type="match status" value="1"/>
</dbReference>
<evidence type="ECO:0000256" key="11">
    <source>
        <dbReference type="ARBA" id="ARBA00023201"/>
    </source>
</evidence>
<keyword evidence="18" id="KW-1185">Reference proteome</keyword>
<dbReference type="PROSITE" id="PS50026">
    <property type="entry name" value="EGF_3"/>
    <property type="match status" value="1"/>
</dbReference>
<keyword evidence="10" id="KW-0325">Glycoprotein</keyword>
<keyword evidence="3 14" id="KW-0813">Transport</keyword>
<evidence type="ECO:0000256" key="12">
    <source>
        <dbReference type="ARBA" id="ARBA00023303"/>
    </source>
</evidence>
<dbReference type="WBParaSite" id="PTRK_0000571900.1">
    <property type="protein sequence ID" value="PTRK_0000571900.1"/>
    <property type="gene ID" value="PTRK_0000571900"/>
</dbReference>
<dbReference type="Gene3D" id="2.60.470.10">
    <property type="entry name" value="Acid-sensing ion channels like domains"/>
    <property type="match status" value="1"/>
</dbReference>